<comment type="caution">
    <text evidence="2">The sequence shown here is derived from an EMBL/GenBank/DDBJ whole genome shotgun (WGS) entry which is preliminary data.</text>
</comment>
<proteinExistence type="predicted"/>
<dbReference type="AlphaFoldDB" id="A0A8T0WU83"/>
<reference evidence="2" key="1">
    <citation type="submission" date="2020-05" db="EMBL/GenBank/DDBJ databases">
        <title>WGS assembly of Panicum virgatum.</title>
        <authorList>
            <person name="Lovell J.T."/>
            <person name="Jenkins J."/>
            <person name="Shu S."/>
            <person name="Juenger T.E."/>
            <person name="Schmutz J."/>
        </authorList>
    </citation>
    <scope>NUCLEOTIDE SEQUENCE</scope>
    <source>
        <strain evidence="2">AP13</strain>
    </source>
</reference>
<dbReference type="EMBL" id="CM029038">
    <property type="protein sequence ID" value="KAG2649276.1"/>
    <property type="molecule type" value="Genomic_DNA"/>
</dbReference>
<evidence type="ECO:0000313" key="3">
    <source>
        <dbReference type="Proteomes" id="UP000823388"/>
    </source>
</evidence>
<dbReference type="OrthoDB" id="690220at2759"/>
<feature type="compositionally biased region" description="Basic and acidic residues" evidence="1">
    <location>
        <begin position="309"/>
        <end position="333"/>
    </location>
</feature>
<keyword evidence="3" id="KW-1185">Reference proteome</keyword>
<feature type="region of interest" description="Disordered" evidence="1">
    <location>
        <begin position="301"/>
        <end position="333"/>
    </location>
</feature>
<organism evidence="2 3">
    <name type="scientific">Panicum virgatum</name>
    <name type="common">Blackwell switchgrass</name>
    <dbReference type="NCBI Taxonomy" id="38727"/>
    <lineage>
        <taxon>Eukaryota</taxon>
        <taxon>Viridiplantae</taxon>
        <taxon>Streptophyta</taxon>
        <taxon>Embryophyta</taxon>
        <taxon>Tracheophyta</taxon>
        <taxon>Spermatophyta</taxon>
        <taxon>Magnoliopsida</taxon>
        <taxon>Liliopsida</taxon>
        <taxon>Poales</taxon>
        <taxon>Poaceae</taxon>
        <taxon>PACMAD clade</taxon>
        <taxon>Panicoideae</taxon>
        <taxon>Panicodae</taxon>
        <taxon>Paniceae</taxon>
        <taxon>Panicinae</taxon>
        <taxon>Panicum</taxon>
        <taxon>Panicum sect. Hiantes</taxon>
    </lineage>
</organism>
<protein>
    <submittedName>
        <fullName evidence="2">Uncharacterized protein</fullName>
    </submittedName>
</protein>
<accession>A0A8T0WU83</accession>
<sequence>MDPINIQLLQKALKDEDEMITKFKGDRDDSNLEIEQQRAKSNISRKTQVHEINRSLIAECARLDERCHDENVDFVTKFEKSLVGFLRKGFEDQRVYFAQQRKEERAVFNMAFTKLFHQTEAYIKNERENNDNIHMKLMKQLDELEIVHSKVKSLIDFSIHEAQGRAKMNVQVPDGIYMPRGKFLRLMDNECGLDVVMRFKVHMVKQLYYDLQKYDDERDDIGQVTLYNSENTTIEYHKMVEILDPFGYTGDAELYYLLPVPGINLLDGLKRINGAEDVKLMVDDHAKAGTKICHLYLVNRSESPNMTSPREESPNMTSPREDSPDMTSPREDS</sequence>
<name>A0A8T0WU83_PANVG</name>
<gene>
    <name evidence="2" type="ORF">PVAP13_1NG103788</name>
</gene>
<dbReference type="Proteomes" id="UP000823388">
    <property type="component" value="Chromosome 1N"/>
</dbReference>
<evidence type="ECO:0000313" key="2">
    <source>
        <dbReference type="EMBL" id="KAG2649276.1"/>
    </source>
</evidence>
<evidence type="ECO:0000256" key="1">
    <source>
        <dbReference type="SAM" id="MobiDB-lite"/>
    </source>
</evidence>